<protein>
    <submittedName>
        <fullName evidence="1">Uncharacterized protein</fullName>
    </submittedName>
</protein>
<accession>A0ACB9F8T0</accession>
<dbReference type="Proteomes" id="UP001055811">
    <property type="component" value="Linkage Group LG03"/>
</dbReference>
<reference evidence="1 2" key="2">
    <citation type="journal article" date="2022" name="Mol. Ecol. Resour.">
        <title>The genomes of chicory, endive, great burdock and yacon provide insights into Asteraceae paleo-polyploidization history and plant inulin production.</title>
        <authorList>
            <person name="Fan W."/>
            <person name="Wang S."/>
            <person name="Wang H."/>
            <person name="Wang A."/>
            <person name="Jiang F."/>
            <person name="Liu H."/>
            <person name="Zhao H."/>
            <person name="Xu D."/>
            <person name="Zhang Y."/>
        </authorList>
    </citation>
    <scope>NUCLEOTIDE SEQUENCE [LARGE SCALE GENOMIC DNA]</scope>
    <source>
        <strain evidence="2">cv. Punajuju</strain>
        <tissue evidence="1">Leaves</tissue>
    </source>
</reference>
<evidence type="ECO:0000313" key="1">
    <source>
        <dbReference type="EMBL" id="KAI3767293.1"/>
    </source>
</evidence>
<gene>
    <name evidence="1" type="ORF">L2E82_17388</name>
</gene>
<proteinExistence type="predicted"/>
<sequence length="70" mass="8092">MDETQVLPSHGKRLMVPDVTKKPRLEAFILLMEPLKHSLKGLNGWQHYRWTIFKGINTVNMCNQTSKGKV</sequence>
<evidence type="ECO:0000313" key="2">
    <source>
        <dbReference type="Proteomes" id="UP001055811"/>
    </source>
</evidence>
<comment type="caution">
    <text evidence="1">The sequence shown here is derived from an EMBL/GenBank/DDBJ whole genome shotgun (WGS) entry which is preliminary data.</text>
</comment>
<dbReference type="EMBL" id="CM042011">
    <property type="protein sequence ID" value="KAI3767293.1"/>
    <property type="molecule type" value="Genomic_DNA"/>
</dbReference>
<keyword evidence="2" id="KW-1185">Reference proteome</keyword>
<name>A0ACB9F8T0_CICIN</name>
<reference evidence="2" key="1">
    <citation type="journal article" date="2022" name="Mol. Ecol. Resour.">
        <title>The genomes of chicory, endive, great burdock and yacon provide insights into Asteraceae palaeo-polyploidization history and plant inulin production.</title>
        <authorList>
            <person name="Fan W."/>
            <person name="Wang S."/>
            <person name="Wang H."/>
            <person name="Wang A."/>
            <person name="Jiang F."/>
            <person name="Liu H."/>
            <person name="Zhao H."/>
            <person name="Xu D."/>
            <person name="Zhang Y."/>
        </authorList>
    </citation>
    <scope>NUCLEOTIDE SEQUENCE [LARGE SCALE GENOMIC DNA]</scope>
    <source>
        <strain evidence="2">cv. Punajuju</strain>
    </source>
</reference>
<organism evidence="1 2">
    <name type="scientific">Cichorium intybus</name>
    <name type="common">Chicory</name>
    <dbReference type="NCBI Taxonomy" id="13427"/>
    <lineage>
        <taxon>Eukaryota</taxon>
        <taxon>Viridiplantae</taxon>
        <taxon>Streptophyta</taxon>
        <taxon>Embryophyta</taxon>
        <taxon>Tracheophyta</taxon>
        <taxon>Spermatophyta</taxon>
        <taxon>Magnoliopsida</taxon>
        <taxon>eudicotyledons</taxon>
        <taxon>Gunneridae</taxon>
        <taxon>Pentapetalae</taxon>
        <taxon>asterids</taxon>
        <taxon>campanulids</taxon>
        <taxon>Asterales</taxon>
        <taxon>Asteraceae</taxon>
        <taxon>Cichorioideae</taxon>
        <taxon>Cichorieae</taxon>
        <taxon>Cichoriinae</taxon>
        <taxon>Cichorium</taxon>
    </lineage>
</organism>